<reference evidence="9 10" key="1">
    <citation type="submission" date="2016-11" db="EMBL/GenBank/DDBJ databases">
        <authorList>
            <person name="Jaros S."/>
            <person name="Januszkiewicz K."/>
            <person name="Wedrychowicz H."/>
        </authorList>
    </citation>
    <scope>NUCLEOTIDE SEQUENCE [LARGE SCALE GENOMIC DNA]</scope>
</reference>
<keyword evidence="4" id="KW-0804">Transcription</keyword>
<evidence type="ECO:0000256" key="6">
    <source>
        <dbReference type="PROSITE-ProRule" id="PRU00035"/>
    </source>
</evidence>
<evidence type="ECO:0000256" key="1">
    <source>
        <dbReference type="ARBA" id="ARBA00004123"/>
    </source>
</evidence>
<dbReference type="Pfam" id="PF00439">
    <property type="entry name" value="Bromodomain"/>
    <property type="match status" value="1"/>
</dbReference>
<keyword evidence="2" id="KW-0805">Transcription regulation</keyword>
<dbReference type="SUPFAM" id="SSF47370">
    <property type="entry name" value="Bromodomain"/>
    <property type="match status" value="1"/>
</dbReference>
<dbReference type="SMART" id="SM00297">
    <property type="entry name" value="BROMO"/>
    <property type="match status" value="1"/>
</dbReference>
<dbReference type="GO" id="GO:0006357">
    <property type="term" value="P:regulation of transcription by RNA polymerase II"/>
    <property type="evidence" value="ECO:0007669"/>
    <property type="project" value="TreeGrafter"/>
</dbReference>
<feature type="region of interest" description="Disordered" evidence="7">
    <location>
        <begin position="223"/>
        <end position="256"/>
    </location>
</feature>
<keyword evidence="10" id="KW-1185">Reference proteome</keyword>
<dbReference type="InterPro" id="IPR006565">
    <property type="entry name" value="BTP"/>
</dbReference>
<keyword evidence="3 6" id="KW-0103">Bromodomain</keyword>
<accession>A0A2X0MTT5</accession>
<dbReference type="PROSITE" id="PS50014">
    <property type="entry name" value="BROMODOMAIN_2"/>
    <property type="match status" value="1"/>
</dbReference>
<dbReference type="CDD" id="cd22927">
    <property type="entry name" value="HFD_SPT7"/>
    <property type="match status" value="1"/>
</dbReference>
<evidence type="ECO:0000256" key="2">
    <source>
        <dbReference type="ARBA" id="ARBA00023015"/>
    </source>
</evidence>
<dbReference type="EMBL" id="FQNC01000041">
    <property type="protein sequence ID" value="SGY33743.1"/>
    <property type="molecule type" value="Genomic_DNA"/>
</dbReference>
<dbReference type="Gene3D" id="1.20.920.10">
    <property type="entry name" value="Bromodomain-like"/>
    <property type="match status" value="1"/>
</dbReference>
<organism evidence="9 10">
    <name type="scientific">Microbotryum silenes-dioicae</name>
    <dbReference type="NCBI Taxonomy" id="796604"/>
    <lineage>
        <taxon>Eukaryota</taxon>
        <taxon>Fungi</taxon>
        <taxon>Dikarya</taxon>
        <taxon>Basidiomycota</taxon>
        <taxon>Pucciniomycotina</taxon>
        <taxon>Microbotryomycetes</taxon>
        <taxon>Microbotryales</taxon>
        <taxon>Microbotryaceae</taxon>
        <taxon>Microbotryum</taxon>
    </lineage>
</organism>
<dbReference type="GO" id="GO:0046695">
    <property type="term" value="C:SLIK (SAGA-like) complex"/>
    <property type="evidence" value="ECO:0007669"/>
    <property type="project" value="InterPro"/>
</dbReference>
<dbReference type="InterPro" id="IPR037782">
    <property type="entry name" value="Spt7"/>
</dbReference>
<feature type="compositionally biased region" description="Basic residues" evidence="7">
    <location>
        <begin position="511"/>
        <end position="520"/>
    </location>
</feature>
<dbReference type="GO" id="GO:0046982">
    <property type="term" value="F:protein heterodimerization activity"/>
    <property type="evidence" value="ECO:0007669"/>
    <property type="project" value="InterPro"/>
</dbReference>
<protein>
    <submittedName>
        <fullName evidence="9">BQ5605_C002g01537 protein</fullName>
    </submittedName>
</protein>
<dbReference type="PANTHER" id="PTHR47343">
    <property type="entry name" value="TRANSCRIPTIONAL ACTIVATOR SPT7"/>
    <property type="match status" value="1"/>
</dbReference>
<feature type="compositionally biased region" description="Acidic residues" evidence="7">
    <location>
        <begin position="243"/>
        <end position="253"/>
    </location>
</feature>
<dbReference type="GO" id="GO:0006325">
    <property type="term" value="P:chromatin organization"/>
    <property type="evidence" value="ECO:0007669"/>
    <property type="project" value="UniProtKB-ARBA"/>
</dbReference>
<evidence type="ECO:0000256" key="4">
    <source>
        <dbReference type="ARBA" id="ARBA00023163"/>
    </source>
</evidence>
<feature type="domain" description="Bromo" evidence="8">
    <location>
        <begin position="117"/>
        <end position="180"/>
    </location>
</feature>
<gene>
    <name evidence="9" type="primary">BQ5605_C002g01537</name>
    <name evidence="9" type="ORF">BQ5605_C002G01537</name>
</gene>
<keyword evidence="5" id="KW-0539">Nucleus</keyword>
<proteinExistence type="predicted"/>
<dbReference type="GO" id="GO:0005634">
    <property type="term" value="C:nucleus"/>
    <property type="evidence" value="ECO:0007669"/>
    <property type="project" value="UniProtKB-SubCell"/>
</dbReference>
<dbReference type="Gene3D" id="1.10.20.10">
    <property type="entry name" value="Histone, subunit A"/>
    <property type="match status" value="1"/>
</dbReference>
<dbReference type="Pfam" id="PF07524">
    <property type="entry name" value="Bromo_TP"/>
    <property type="match status" value="1"/>
</dbReference>
<dbReference type="GO" id="GO:0005198">
    <property type="term" value="F:structural molecule activity"/>
    <property type="evidence" value="ECO:0007669"/>
    <property type="project" value="TreeGrafter"/>
</dbReference>
<name>A0A2X0MTT5_9BASI</name>
<dbReference type="STRING" id="796604.A0A2X0MTT5"/>
<feature type="region of interest" description="Disordered" evidence="7">
    <location>
        <begin position="418"/>
        <end position="463"/>
    </location>
</feature>
<evidence type="ECO:0000256" key="3">
    <source>
        <dbReference type="ARBA" id="ARBA00023117"/>
    </source>
</evidence>
<evidence type="ECO:0000259" key="8">
    <source>
        <dbReference type="PROSITE" id="PS50014"/>
    </source>
</evidence>
<dbReference type="PRINTS" id="PR00503">
    <property type="entry name" value="BROMODOMAIN"/>
</dbReference>
<dbReference type="InterPro" id="IPR036427">
    <property type="entry name" value="Bromodomain-like_sf"/>
</dbReference>
<evidence type="ECO:0000256" key="5">
    <source>
        <dbReference type="ARBA" id="ARBA00023242"/>
    </source>
</evidence>
<evidence type="ECO:0000256" key="7">
    <source>
        <dbReference type="SAM" id="MobiDB-lite"/>
    </source>
</evidence>
<feature type="region of interest" description="Disordered" evidence="7">
    <location>
        <begin position="503"/>
        <end position="561"/>
    </location>
</feature>
<feature type="compositionally biased region" description="Polar residues" evidence="7">
    <location>
        <begin position="293"/>
        <end position="304"/>
    </location>
</feature>
<feature type="region of interest" description="Disordered" evidence="7">
    <location>
        <begin position="285"/>
        <end position="331"/>
    </location>
</feature>
<dbReference type="PANTHER" id="PTHR47343:SF1">
    <property type="entry name" value="TRANSCRIPTIONAL ACTIVATOR SPT7"/>
    <property type="match status" value="1"/>
</dbReference>
<dbReference type="InterPro" id="IPR001487">
    <property type="entry name" value="Bromodomain"/>
</dbReference>
<sequence length="936" mass="101011">MPVPVPLSPLGLSPFPSPRSSARVLSAGARRAPLRALRDAMHTHRGRSANRPSSWYLFEAIERRCGNQSSSASSSRVQCSAVELKKLVLDASEGVDDKSSANDFIDTLERIVNEIKNTTEHSAAFLQKVRKTDVPDYYDIIKHPMDLATLAKRVKQQMYRSKKAFAEELDLIWSNCLLYNSHPGHPLRRSAEILRAKSNQLLEFISDPALPTRSLYAQTVATQVGGASSRHRNSVRETPAPGDEADVEGDDGSEAGARARSVSVALGRHSSILQAANERLLNGVNGDARERSSSPISGPQTPLASTFAPRNKLGRGPLGRSPSPMPEPEMPFEERPALIRTAQGMLDFASLDDELSRLDAELERNPVASTSKLIYTNPTSLVAKASKTSLVSEASSHDSAESQSFLYKLVHSLNPAAYPSPPPSIAPTNGDSSSSGATGEASPPSATTTVTSRPNLDEPPDSLWWETVAPSAETATCLHDVDIPSTASFKALAAGMPLVPWRPAPPEAKNGHRVKRRKLAKGHESEGRGENGVAEVPKATTNGKKVSKAKMNGTGQNKNAVPLVGLGRKMHHNTETLRKIRRLHKFLSSGTRTPTSMMEPRAEGDIVLPVAADLSEFDVEDSKRPRGAAYLDSGVPASAFRTAEAPKAARQSMEFVTTRVLEHVGFESSSSIALDVMTHVASEYLSNLGRTMRFFADRFGDKMSTEQLLLHVLSENGVASPSDLHAYVSDDIDKYGATLDGLHGKMDKARRDQIQATEVEATVDESKVFLEDDELAIGTLSTVTGEDFFGLEALGLDKENHGATHLSIPSRLFSGQAEPVQEIEYPPPPLTISAISALPRLLQPYFALRAANPDLGLQEDHTRLLPGLPGFLPRAKISPLTGKISAKGALAQKRKLDELMGVEGLPSPTVTVSASSIDTNFITQATNRKKSRLVDG</sequence>
<evidence type="ECO:0000313" key="10">
    <source>
        <dbReference type="Proteomes" id="UP000249464"/>
    </source>
</evidence>
<dbReference type="AlphaFoldDB" id="A0A2X0MTT5"/>
<dbReference type="GO" id="GO:0000124">
    <property type="term" value="C:SAGA complex"/>
    <property type="evidence" value="ECO:0007669"/>
    <property type="project" value="InterPro"/>
</dbReference>
<comment type="subcellular location">
    <subcellularLocation>
        <location evidence="1">Nucleus</location>
    </subcellularLocation>
</comment>
<dbReference type="InterPro" id="IPR009072">
    <property type="entry name" value="Histone-fold"/>
</dbReference>
<feature type="compositionally biased region" description="Low complexity" evidence="7">
    <location>
        <begin position="441"/>
        <end position="452"/>
    </location>
</feature>
<evidence type="ECO:0000313" key="9">
    <source>
        <dbReference type="EMBL" id="SGY33743.1"/>
    </source>
</evidence>
<dbReference type="Proteomes" id="UP000249464">
    <property type="component" value="Unassembled WGS sequence"/>
</dbReference>